<sequence>MSAHSPGTGSRRDFLRGMAAVSAAVAGAPLFTACTSGTGTAAGAQGRIGDHYPAGYGRIIEASQDEDGLTIYSNTSQENWAPLFAGFQERYPWADNLAVTALGSTEVFQRFYSEDAGHGSAADLLVANAPQEWARFAGRDAALAYDTPERPFFDDKLEGLPGVFALTIDPVVIGYNTLLLEDVRLPRSLADVARLCESDPARFRDRVTTYALSNAYGFAINHTYAATADDPWATLDRIIPFVRTETSAGAMVDKLVLGEYAISYFQSGGVIALTAEQSEGLIDWSYIEDGTPLVPRSACILRDAPNVNTAKLFIDHALSYAGQVQLSEGGLTPHRGDLRDDDAPGHYDAIVDAVGAGNAILVGYEELGDADVTALTRRWEQARSA</sequence>
<evidence type="ECO:0000256" key="1">
    <source>
        <dbReference type="ARBA" id="ARBA00022729"/>
    </source>
</evidence>
<protein>
    <submittedName>
        <fullName evidence="2">ABC transporter substrate-binding protein</fullName>
    </submittedName>
</protein>
<dbReference type="PROSITE" id="PS51318">
    <property type="entry name" value="TAT"/>
    <property type="match status" value="1"/>
</dbReference>
<keyword evidence="3" id="KW-1185">Reference proteome</keyword>
<keyword evidence="1" id="KW-0732">Signal</keyword>
<dbReference type="SUPFAM" id="SSF53850">
    <property type="entry name" value="Periplasmic binding protein-like II"/>
    <property type="match status" value="1"/>
</dbReference>
<evidence type="ECO:0000313" key="2">
    <source>
        <dbReference type="EMBL" id="MFC3997840.1"/>
    </source>
</evidence>
<dbReference type="RefSeq" id="WP_378535163.1">
    <property type="nucleotide sequence ID" value="NZ_JBHSBH010000012.1"/>
</dbReference>
<gene>
    <name evidence="2" type="ORF">ACFOVU_18035</name>
</gene>
<reference evidence="3" key="1">
    <citation type="journal article" date="2019" name="Int. J. Syst. Evol. Microbiol.">
        <title>The Global Catalogue of Microorganisms (GCM) 10K type strain sequencing project: providing services to taxonomists for standard genome sequencing and annotation.</title>
        <authorList>
            <consortium name="The Broad Institute Genomics Platform"/>
            <consortium name="The Broad Institute Genome Sequencing Center for Infectious Disease"/>
            <person name="Wu L."/>
            <person name="Ma J."/>
        </authorList>
    </citation>
    <scope>NUCLEOTIDE SEQUENCE [LARGE SCALE GENOMIC DNA]</scope>
    <source>
        <strain evidence="3">TBRC 1826</strain>
    </source>
</reference>
<dbReference type="EMBL" id="JBHSBH010000012">
    <property type="protein sequence ID" value="MFC3997840.1"/>
    <property type="molecule type" value="Genomic_DNA"/>
</dbReference>
<dbReference type="Gene3D" id="3.40.190.10">
    <property type="entry name" value="Periplasmic binding protein-like II"/>
    <property type="match status" value="2"/>
</dbReference>
<accession>A0ABV8FNV7</accession>
<comment type="caution">
    <text evidence="2">The sequence shown here is derived from an EMBL/GenBank/DDBJ whole genome shotgun (WGS) entry which is preliminary data.</text>
</comment>
<dbReference type="InterPro" id="IPR006311">
    <property type="entry name" value="TAT_signal"/>
</dbReference>
<evidence type="ECO:0000313" key="3">
    <source>
        <dbReference type="Proteomes" id="UP001595847"/>
    </source>
</evidence>
<dbReference type="PANTHER" id="PTHR30006">
    <property type="entry name" value="THIAMINE-BINDING PERIPLASMIC PROTEIN-RELATED"/>
    <property type="match status" value="1"/>
</dbReference>
<proteinExistence type="predicted"/>
<dbReference type="PANTHER" id="PTHR30006:SF25">
    <property type="entry name" value="PHOSPHOGLYCERATE TRANSPORT REGULATORY PROTEIN PGTC"/>
    <property type="match status" value="1"/>
</dbReference>
<dbReference type="Proteomes" id="UP001595847">
    <property type="component" value="Unassembled WGS sequence"/>
</dbReference>
<organism evidence="2 3">
    <name type="scientific">Nocardiopsis sediminis</name>
    <dbReference type="NCBI Taxonomy" id="1778267"/>
    <lineage>
        <taxon>Bacteria</taxon>
        <taxon>Bacillati</taxon>
        <taxon>Actinomycetota</taxon>
        <taxon>Actinomycetes</taxon>
        <taxon>Streptosporangiales</taxon>
        <taxon>Nocardiopsidaceae</taxon>
        <taxon>Nocardiopsis</taxon>
    </lineage>
</organism>
<name>A0ABV8FNV7_9ACTN</name>